<evidence type="ECO:0000256" key="1">
    <source>
        <dbReference type="SAM" id="MobiDB-lite"/>
    </source>
</evidence>
<accession>A0A9P5YJ23</accession>
<evidence type="ECO:0000313" key="3">
    <source>
        <dbReference type="Proteomes" id="UP000807353"/>
    </source>
</evidence>
<dbReference type="EMBL" id="MU150229">
    <property type="protein sequence ID" value="KAF9469530.1"/>
    <property type="molecule type" value="Genomic_DNA"/>
</dbReference>
<feature type="compositionally biased region" description="Low complexity" evidence="1">
    <location>
        <begin position="354"/>
        <end position="369"/>
    </location>
</feature>
<proteinExistence type="predicted"/>
<feature type="compositionally biased region" description="Basic and acidic residues" evidence="1">
    <location>
        <begin position="340"/>
        <end position="352"/>
    </location>
</feature>
<name>A0A9P5YJ23_9AGAR</name>
<feature type="region of interest" description="Disordered" evidence="1">
    <location>
        <begin position="401"/>
        <end position="433"/>
    </location>
</feature>
<dbReference type="AlphaFoldDB" id="A0A9P5YJ23"/>
<reference evidence="2" key="1">
    <citation type="submission" date="2020-11" db="EMBL/GenBank/DDBJ databases">
        <authorList>
            <consortium name="DOE Joint Genome Institute"/>
            <person name="Ahrendt S."/>
            <person name="Riley R."/>
            <person name="Andreopoulos W."/>
            <person name="Labutti K."/>
            <person name="Pangilinan J."/>
            <person name="Ruiz-Duenas F.J."/>
            <person name="Barrasa J.M."/>
            <person name="Sanchez-Garcia M."/>
            <person name="Camarero S."/>
            <person name="Miyauchi S."/>
            <person name="Serrano A."/>
            <person name="Linde D."/>
            <person name="Babiker R."/>
            <person name="Drula E."/>
            <person name="Ayuso-Fernandez I."/>
            <person name="Pacheco R."/>
            <person name="Padilla G."/>
            <person name="Ferreira P."/>
            <person name="Barriuso J."/>
            <person name="Kellner H."/>
            <person name="Castanera R."/>
            <person name="Alfaro M."/>
            <person name="Ramirez L."/>
            <person name="Pisabarro A.G."/>
            <person name="Kuo A."/>
            <person name="Tritt A."/>
            <person name="Lipzen A."/>
            <person name="He G."/>
            <person name="Yan M."/>
            <person name="Ng V."/>
            <person name="Cullen D."/>
            <person name="Martin F."/>
            <person name="Rosso M.-N."/>
            <person name="Henrissat B."/>
            <person name="Hibbett D."/>
            <person name="Martinez A.T."/>
            <person name="Grigoriev I.V."/>
        </authorList>
    </citation>
    <scope>NUCLEOTIDE SEQUENCE</scope>
    <source>
        <strain evidence="2">CBS 247.69</strain>
    </source>
</reference>
<feature type="region of interest" description="Disordered" evidence="1">
    <location>
        <begin position="215"/>
        <end position="259"/>
    </location>
</feature>
<gene>
    <name evidence="2" type="ORF">BDZ94DRAFT_1303240</name>
</gene>
<feature type="region of interest" description="Disordered" evidence="1">
    <location>
        <begin position="323"/>
        <end position="381"/>
    </location>
</feature>
<sequence length="559" mass="61056">MPSVTPSHTSSKSKKSIKLDAAFASYFPSSSGREKPTTVPPLKTSDSKRESPRTPKSSPHSPQLPELPADTLKVIVGEKTRRSRCGPEFLEEVAKGGSFEVFEEKGRKFKIAMGPEAIGLYKRFLKGTAYGAELKEDSPDASPKDASPAIVFAVTVYDAGRKLVDYYMSWRGKTRARELRGSERRAEILDKEFRKVARSIDKEFKRTSIYGSSVGSVAGSARHSAKQSDTPESAPTRERPPSIIAPPPEAKVDLSTRPPLSATDSVMSLPFLNMIRGVPVGNRVPLRVTNPDRLSMISTSAASTTTETKAPAANLATVIEETETAVHVPTRTESTQSSRDSIRRTRSDHSEYLSKASSTSSASTASIYSTRKHKRDPDDEGSSEFLIVLLDDKIDKNSRTWHGLERQSSRSSARSTPTRVSPWDGPLARANGITYRSPPQRVAAAQAEESSSEEEWENSPVIPFKPYTTALGPLPPYQSPVIPPTLQYAPSPMVSIASLAHQSPYGSNPYMSSPYIPAYATSIHTPNTPMSRPLPHSTYTGYPSPYGPMPTLPNHYSEV</sequence>
<organism evidence="2 3">
    <name type="scientific">Collybia nuda</name>
    <dbReference type="NCBI Taxonomy" id="64659"/>
    <lineage>
        <taxon>Eukaryota</taxon>
        <taxon>Fungi</taxon>
        <taxon>Dikarya</taxon>
        <taxon>Basidiomycota</taxon>
        <taxon>Agaricomycotina</taxon>
        <taxon>Agaricomycetes</taxon>
        <taxon>Agaricomycetidae</taxon>
        <taxon>Agaricales</taxon>
        <taxon>Tricholomatineae</taxon>
        <taxon>Clitocybaceae</taxon>
        <taxon>Collybia</taxon>
    </lineage>
</organism>
<feature type="region of interest" description="Disordered" evidence="1">
    <location>
        <begin position="27"/>
        <end position="72"/>
    </location>
</feature>
<evidence type="ECO:0000313" key="2">
    <source>
        <dbReference type="EMBL" id="KAF9469530.1"/>
    </source>
</evidence>
<feature type="compositionally biased region" description="Low complexity" evidence="1">
    <location>
        <begin position="409"/>
        <end position="422"/>
    </location>
</feature>
<keyword evidence="3" id="KW-1185">Reference proteome</keyword>
<comment type="caution">
    <text evidence="2">The sequence shown here is derived from an EMBL/GenBank/DDBJ whole genome shotgun (WGS) entry which is preliminary data.</text>
</comment>
<dbReference type="Proteomes" id="UP000807353">
    <property type="component" value="Unassembled WGS sequence"/>
</dbReference>
<dbReference type="OrthoDB" id="3048996at2759"/>
<protein>
    <submittedName>
        <fullName evidence="2">Uncharacterized protein</fullName>
    </submittedName>
</protein>